<organism evidence="2 3">
    <name type="scientific">Ignisphaera aggregans (strain DSM 17230 / JCM 13409 / AQ1.S1)</name>
    <dbReference type="NCBI Taxonomy" id="583356"/>
    <lineage>
        <taxon>Archaea</taxon>
        <taxon>Thermoproteota</taxon>
        <taxon>Thermoprotei</taxon>
        <taxon>Desulfurococcales</taxon>
        <taxon>Desulfurococcaceae</taxon>
        <taxon>Ignisphaera</taxon>
    </lineage>
</organism>
<dbReference type="STRING" id="583356.Igag_0309"/>
<feature type="transmembrane region" description="Helical" evidence="1">
    <location>
        <begin position="105"/>
        <end position="125"/>
    </location>
</feature>
<protein>
    <submittedName>
        <fullName evidence="2">Uncharacterized protein</fullName>
    </submittedName>
</protein>
<sequence>MSGASMSRLGLWIDRYLVPVAVALSLAVSVALVVASYTAGTLSNPVAAVAAAVILVLSVASLALIPRHVSRGKLYTDLVKLLYFTWIAIVINAVPGIVISDAPPLPLWIRIVFALLPAAPIAKMIKLVRSPNI</sequence>
<dbReference type="KEGG" id="iag:Igag_0309"/>
<feature type="transmembrane region" description="Helical" evidence="1">
    <location>
        <begin position="16"/>
        <end position="40"/>
    </location>
</feature>
<evidence type="ECO:0000256" key="1">
    <source>
        <dbReference type="SAM" id="Phobius"/>
    </source>
</evidence>
<gene>
    <name evidence="2" type="ordered locus">Igag_0309</name>
</gene>
<dbReference type="EMBL" id="CP002098">
    <property type="protein sequence ID" value="ADM27155.1"/>
    <property type="molecule type" value="Genomic_DNA"/>
</dbReference>
<proteinExistence type="predicted"/>
<keyword evidence="3" id="KW-1185">Reference proteome</keyword>
<dbReference type="HOGENOM" id="CLU_1901913_0_0_2"/>
<accession>E0SQT1</accession>
<feature type="transmembrane region" description="Helical" evidence="1">
    <location>
        <begin position="46"/>
        <end position="66"/>
    </location>
</feature>
<evidence type="ECO:0000313" key="3">
    <source>
        <dbReference type="Proteomes" id="UP000001304"/>
    </source>
</evidence>
<keyword evidence="1" id="KW-0812">Transmembrane</keyword>
<feature type="transmembrane region" description="Helical" evidence="1">
    <location>
        <begin position="78"/>
        <end position="99"/>
    </location>
</feature>
<dbReference type="Proteomes" id="UP000001304">
    <property type="component" value="Chromosome"/>
</dbReference>
<keyword evidence="1" id="KW-0472">Membrane</keyword>
<name>E0SQT1_IGNAA</name>
<reference evidence="2 3" key="1">
    <citation type="journal article" date="2010" name="Stand. Genomic Sci.">
        <title>Complete genome sequence of Ignisphaera aggregans type strain (AQ1.S1).</title>
        <authorList>
            <person name="Goker M."/>
            <person name="Held B."/>
            <person name="Lapidus A."/>
            <person name="Nolan M."/>
            <person name="Spring S."/>
            <person name="Yasawong M."/>
            <person name="Lucas S."/>
            <person name="Glavina Del Rio T."/>
            <person name="Tice H."/>
            <person name="Cheng J.F."/>
            <person name="Goodwin L."/>
            <person name="Tapia R."/>
            <person name="Pitluck S."/>
            <person name="Liolios K."/>
            <person name="Ivanova N."/>
            <person name="Mavromatis K."/>
            <person name="Mikhailova N."/>
            <person name="Pati A."/>
            <person name="Chen A."/>
            <person name="Palaniappan K."/>
            <person name="Brambilla E."/>
            <person name="Land M."/>
            <person name="Hauser L."/>
            <person name="Chang Y.J."/>
            <person name="Jeffries C.D."/>
            <person name="Brettin T."/>
            <person name="Detter J.C."/>
            <person name="Han C."/>
            <person name="Rohde M."/>
            <person name="Sikorski J."/>
            <person name="Woyke T."/>
            <person name="Bristow J."/>
            <person name="Eisen J.A."/>
            <person name="Markowitz V."/>
            <person name="Hugenholtz P."/>
            <person name="Kyrpides N.C."/>
            <person name="Klenk H.P."/>
        </authorList>
    </citation>
    <scope>NUCLEOTIDE SEQUENCE [LARGE SCALE GENOMIC DNA]</scope>
    <source>
        <strain evidence="3">DSM 17230 / JCM 13409 / AQ1.S1</strain>
    </source>
</reference>
<evidence type="ECO:0000313" key="2">
    <source>
        <dbReference type="EMBL" id="ADM27155.1"/>
    </source>
</evidence>
<keyword evidence="1" id="KW-1133">Transmembrane helix</keyword>
<dbReference type="AlphaFoldDB" id="E0SQT1"/>
<dbReference type="BioCyc" id="IAGG583356:GHAH-318-MONOMER"/>